<name>A0AAV7GRK7_DENCH</name>
<feature type="compositionally biased region" description="Polar residues" evidence="1">
    <location>
        <begin position="263"/>
        <end position="273"/>
    </location>
</feature>
<evidence type="ECO:0000313" key="3">
    <source>
        <dbReference type="Proteomes" id="UP000775213"/>
    </source>
</evidence>
<reference evidence="2 3" key="1">
    <citation type="journal article" date="2021" name="Hortic Res">
        <title>Chromosome-scale assembly of the Dendrobium chrysotoxum genome enhances the understanding of orchid evolution.</title>
        <authorList>
            <person name="Zhang Y."/>
            <person name="Zhang G.Q."/>
            <person name="Zhang D."/>
            <person name="Liu X.D."/>
            <person name="Xu X.Y."/>
            <person name="Sun W.H."/>
            <person name="Yu X."/>
            <person name="Zhu X."/>
            <person name="Wang Z.W."/>
            <person name="Zhao X."/>
            <person name="Zhong W.Y."/>
            <person name="Chen H."/>
            <person name="Yin W.L."/>
            <person name="Huang T."/>
            <person name="Niu S.C."/>
            <person name="Liu Z.J."/>
        </authorList>
    </citation>
    <scope>NUCLEOTIDE SEQUENCE [LARGE SCALE GENOMIC DNA]</scope>
    <source>
        <strain evidence="2">Lindl</strain>
    </source>
</reference>
<evidence type="ECO:0000256" key="1">
    <source>
        <dbReference type="SAM" id="MobiDB-lite"/>
    </source>
</evidence>
<evidence type="ECO:0000313" key="2">
    <source>
        <dbReference type="EMBL" id="KAH0458379.1"/>
    </source>
</evidence>
<protein>
    <submittedName>
        <fullName evidence="2">Uncharacterized protein</fullName>
    </submittedName>
</protein>
<proteinExistence type="predicted"/>
<dbReference type="Proteomes" id="UP000775213">
    <property type="component" value="Unassembled WGS sequence"/>
</dbReference>
<comment type="caution">
    <text evidence="2">The sequence shown here is derived from an EMBL/GenBank/DDBJ whole genome shotgun (WGS) entry which is preliminary data.</text>
</comment>
<organism evidence="2 3">
    <name type="scientific">Dendrobium chrysotoxum</name>
    <name type="common">Orchid</name>
    <dbReference type="NCBI Taxonomy" id="161865"/>
    <lineage>
        <taxon>Eukaryota</taxon>
        <taxon>Viridiplantae</taxon>
        <taxon>Streptophyta</taxon>
        <taxon>Embryophyta</taxon>
        <taxon>Tracheophyta</taxon>
        <taxon>Spermatophyta</taxon>
        <taxon>Magnoliopsida</taxon>
        <taxon>Liliopsida</taxon>
        <taxon>Asparagales</taxon>
        <taxon>Orchidaceae</taxon>
        <taxon>Epidendroideae</taxon>
        <taxon>Malaxideae</taxon>
        <taxon>Dendrobiinae</taxon>
        <taxon>Dendrobium</taxon>
    </lineage>
</organism>
<gene>
    <name evidence="2" type="ORF">IEQ34_013694</name>
</gene>
<dbReference type="EMBL" id="JAGFBR010000012">
    <property type="protein sequence ID" value="KAH0458379.1"/>
    <property type="molecule type" value="Genomic_DNA"/>
</dbReference>
<feature type="region of interest" description="Disordered" evidence="1">
    <location>
        <begin position="259"/>
        <end position="296"/>
    </location>
</feature>
<dbReference type="AlphaFoldDB" id="A0AAV7GRK7"/>
<sequence>MLRASLRFPPAPELLDIFKACGVALLQFLCRGITIIVGLIVFFRESGATSTVEYLSKMCKFTSDSYGRISCRANKNWLDFNEWGLPKKWDKLKELPSSLHVGEKDILRILIFSETESLQQELCYISQCVAEECLFKVGLSIQAGRSNATQLKNFEKVHKTTSTTFKRSACHPSEGQRVTNSSSPKNRKINDKVILLRDDGGSMEAARLPTIDPVSLDSDIDARSSRIHIPEKSLEEGFTRSFLKGVRLVHRKTGVDIEGLIPNQASEDSSPNSGDEDIESELKKALFSDDDDIDIA</sequence>
<feature type="region of interest" description="Disordered" evidence="1">
    <location>
        <begin position="167"/>
        <end position="190"/>
    </location>
</feature>
<accession>A0AAV7GRK7</accession>
<keyword evidence="3" id="KW-1185">Reference proteome</keyword>